<dbReference type="InterPro" id="IPR013159">
    <property type="entry name" value="DnaA_C"/>
</dbReference>
<dbReference type="Gene3D" id="1.10.1750.10">
    <property type="match status" value="1"/>
</dbReference>
<dbReference type="InterPro" id="IPR027417">
    <property type="entry name" value="P-loop_NTPase"/>
</dbReference>
<evidence type="ECO:0000313" key="11">
    <source>
        <dbReference type="EMBL" id="CAJ0856929.1"/>
    </source>
</evidence>
<dbReference type="SUPFAM" id="SSF52540">
    <property type="entry name" value="P-loop containing nucleoside triphosphate hydrolases"/>
    <property type="match status" value="1"/>
</dbReference>
<dbReference type="SMART" id="SM00760">
    <property type="entry name" value="Bac_DnaA_C"/>
    <property type="match status" value="1"/>
</dbReference>
<evidence type="ECO:0000256" key="3">
    <source>
        <dbReference type="ARBA" id="ARBA00022705"/>
    </source>
</evidence>
<keyword evidence="2" id="KW-0963">Cytoplasm</keyword>
<dbReference type="FunFam" id="1.10.1750.10:FF:000002">
    <property type="entry name" value="Chromosomal replication initiator protein DnaA"/>
    <property type="match status" value="1"/>
</dbReference>
<gene>
    <name evidence="11" type="primary">dnaA</name>
    <name evidence="11" type="ORF">AMST5_00968</name>
</gene>
<evidence type="ECO:0000256" key="1">
    <source>
        <dbReference type="ARBA" id="ARBA00006583"/>
    </source>
</evidence>
<accession>A0AA48LXV5</accession>
<proteinExistence type="inferred from homology"/>
<dbReference type="CDD" id="cd06571">
    <property type="entry name" value="Bac_DnaA_C"/>
    <property type="match status" value="1"/>
</dbReference>
<evidence type="ECO:0000256" key="6">
    <source>
        <dbReference type="ARBA" id="ARBA00023121"/>
    </source>
</evidence>
<dbReference type="SUPFAM" id="SSF48295">
    <property type="entry name" value="TrpR-like"/>
    <property type="match status" value="1"/>
</dbReference>
<dbReference type="InterPro" id="IPR013317">
    <property type="entry name" value="DnaA_dom"/>
</dbReference>
<feature type="domain" description="AAA+ ATPase" evidence="9">
    <location>
        <begin position="192"/>
        <end position="323"/>
    </location>
</feature>
<keyword evidence="3" id="KW-0235">DNA replication</keyword>
<dbReference type="InterPro" id="IPR018312">
    <property type="entry name" value="Chromosome_initiator_DnaA_CS"/>
</dbReference>
<dbReference type="GO" id="GO:0008289">
    <property type="term" value="F:lipid binding"/>
    <property type="evidence" value="ECO:0007669"/>
    <property type="project" value="UniProtKB-KW"/>
</dbReference>
<dbReference type="GO" id="GO:0003688">
    <property type="term" value="F:DNA replication origin binding"/>
    <property type="evidence" value="ECO:0007669"/>
    <property type="project" value="InterPro"/>
</dbReference>
<feature type="region of interest" description="Disordered" evidence="8">
    <location>
        <begin position="98"/>
        <end position="148"/>
    </location>
</feature>
<protein>
    <submittedName>
        <fullName evidence="11">Chromosomal replication initiator protein DnaA</fullName>
    </submittedName>
</protein>
<dbReference type="Gene3D" id="3.40.50.300">
    <property type="entry name" value="P-loop containing nucleotide triphosphate hydrolases"/>
    <property type="match status" value="1"/>
</dbReference>
<dbReference type="PANTHER" id="PTHR30050">
    <property type="entry name" value="CHROMOSOMAL REPLICATION INITIATOR PROTEIN DNAA"/>
    <property type="match status" value="1"/>
</dbReference>
<keyword evidence="4" id="KW-0547">Nucleotide-binding</keyword>
<dbReference type="NCBIfam" id="TIGR00362">
    <property type="entry name" value="DnaA"/>
    <property type="match status" value="1"/>
</dbReference>
<dbReference type="GO" id="GO:0006275">
    <property type="term" value="P:regulation of DNA replication"/>
    <property type="evidence" value="ECO:0007669"/>
    <property type="project" value="InterPro"/>
</dbReference>
<sequence length="499" mass="55559">MSTRETIPDGITAENQKRWERVRERLRAELGDAVYNSWFTRLELDAVRPDALHLSVPTKFLKSWVQSHYAARIKARAAIEFDKIDRVVIDVRSTARKSRQRDALSERDEATPSRNGQDKSQPLAFLSAADSVEPTTAPKRSSRSARTDADALIGSPLDRRLSFSTFLVGPSNQLAYAAACRVAEARPGDTPLFNPLYAHASVGLGKTHLLQALAHATNDNRRRAVYLTAERFMSGFVSSLTTQTSIAFKERLRDIDMLIIDDVQFLQGKSIQQEFCHTINALIDAGRQVVVAADRPPSDLETLDERVLSRFKGGLCVDIGPLDEALRVKILNARITAAQDTHPGFTLPEAVISYVARTIVTNGRDLEGAVNRLLAHVTLNGAPLTVETAESAIRDLVRTQDPRRVKIDDIQKLVASHYNISRADILSSRRTANVVRPRQIAMYLSKTLTLRSLPEIGRRFGGRDHTTVLHAVRKIEELVSKDKSLAEVIDLLKRILAEQ</sequence>
<dbReference type="PANTHER" id="PTHR30050:SF2">
    <property type="entry name" value="CHROMOSOMAL REPLICATION INITIATOR PROTEIN DNAA"/>
    <property type="match status" value="1"/>
</dbReference>
<dbReference type="Pfam" id="PF08299">
    <property type="entry name" value="Bac_DnaA_C"/>
    <property type="match status" value="1"/>
</dbReference>
<dbReference type="Gene3D" id="1.10.8.60">
    <property type="match status" value="1"/>
</dbReference>
<dbReference type="GO" id="GO:0005524">
    <property type="term" value="F:ATP binding"/>
    <property type="evidence" value="ECO:0007669"/>
    <property type="project" value="UniProtKB-KW"/>
</dbReference>
<dbReference type="InterPro" id="IPR001957">
    <property type="entry name" value="Chromosome_initiator_DnaA"/>
</dbReference>
<dbReference type="InterPro" id="IPR003593">
    <property type="entry name" value="AAA+_ATPase"/>
</dbReference>
<dbReference type="PROSITE" id="PS01008">
    <property type="entry name" value="DNAA"/>
    <property type="match status" value="1"/>
</dbReference>
<dbReference type="InterPro" id="IPR020591">
    <property type="entry name" value="Chromosome_initiator_DnaA-like"/>
</dbReference>
<evidence type="ECO:0000256" key="8">
    <source>
        <dbReference type="SAM" id="MobiDB-lite"/>
    </source>
</evidence>
<reference evidence="11" key="1">
    <citation type="submission" date="2023-07" db="EMBL/GenBank/DDBJ databases">
        <authorList>
            <person name="Pelsma A.J. K."/>
        </authorList>
    </citation>
    <scope>NUCLEOTIDE SEQUENCE</scope>
</reference>
<comment type="similarity">
    <text evidence="1">Belongs to the DnaA family.</text>
</comment>
<dbReference type="EMBL" id="OY288114">
    <property type="protein sequence ID" value="CAJ0856929.1"/>
    <property type="molecule type" value="Genomic_DNA"/>
</dbReference>
<dbReference type="Gene3D" id="3.30.300.180">
    <property type="match status" value="1"/>
</dbReference>
<keyword evidence="7" id="KW-0238">DNA-binding</keyword>
<dbReference type="Pfam" id="PF11638">
    <property type="entry name" value="DnaA_N"/>
    <property type="match status" value="1"/>
</dbReference>
<dbReference type="Pfam" id="PF00308">
    <property type="entry name" value="Bac_DnaA"/>
    <property type="match status" value="1"/>
</dbReference>
<evidence type="ECO:0000256" key="2">
    <source>
        <dbReference type="ARBA" id="ARBA00022490"/>
    </source>
</evidence>
<dbReference type="AlphaFoldDB" id="A0AA48LXV5"/>
<dbReference type="HAMAP" id="MF_00377">
    <property type="entry name" value="DnaA_bact"/>
    <property type="match status" value="1"/>
</dbReference>
<dbReference type="InterPro" id="IPR024633">
    <property type="entry name" value="DnaA_N_dom"/>
</dbReference>
<dbReference type="GO" id="GO:0006270">
    <property type="term" value="P:DNA replication initiation"/>
    <property type="evidence" value="ECO:0007669"/>
    <property type="project" value="InterPro"/>
</dbReference>
<dbReference type="InterPro" id="IPR010921">
    <property type="entry name" value="Trp_repressor/repl_initiator"/>
</dbReference>
<dbReference type="PRINTS" id="PR00051">
    <property type="entry name" value="DNAA"/>
</dbReference>
<evidence type="ECO:0000256" key="4">
    <source>
        <dbReference type="ARBA" id="ARBA00022741"/>
    </source>
</evidence>
<feature type="compositionally biased region" description="Basic and acidic residues" evidence="8">
    <location>
        <begin position="100"/>
        <end position="111"/>
    </location>
</feature>
<evidence type="ECO:0000256" key="7">
    <source>
        <dbReference type="ARBA" id="ARBA00023125"/>
    </source>
</evidence>
<evidence type="ECO:0000259" key="10">
    <source>
        <dbReference type="SMART" id="SM00760"/>
    </source>
</evidence>
<keyword evidence="5" id="KW-0067">ATP-binding</keyword>
<dbReference type="GO" id="GO:0005886">
    <property type="term" value="C:plasma membrane"/>
    <property type="evidence" value="ECO:0007669"/>
    <property type="project" value="TreeGrafter"/>
</dbReference>
<organism evidence="11">
    <name type="scientific">freshwater sediment metagenome</name>
    <dbReference type="NCBI Taxonomy" id="556182"/>
    <lineage>
        <taxon>unclassified sequences</taxon>
        <taxon>metagenomes</taxon>
        <taxon>ecological metagenomes</taxon>
    </lineage>
</organism>
<evidence type="ECO:0000259" key="9">
    <source>
        <dbReference type="SMART" id="SM00382"/>
    </source>
</evidence>
<name>A0AA48LXV5_9ZZZZ</name>
<feature type="domain" description="Chromosomal replication initiator DnaA C-terminal" evidence="10">
    <location>
        <begin position="406"/>
        <end position="475"/>
    </location>
</feature>
<keyword evidence="6" id="KW-0446">Lipid-binding</keyword>
<dbReference type="SMART" id="SM00382">
    <property type="entry name" value="AAA"/>
    <property type="match status" value="1"/>
</dbReference>
<evidence type="ECO:0000256" key="5">
    <source>
        <dbReference type="ARBA" id="ARBA00022840"/>
    </source>
</evidence>
<dbReference type="InterPro" id="IPR038454">
    <property type="entry name" value="DnaA_N_sf"/>
</dbReference>
<dbReference type="CDD" id="cd00009">
    <property type="entry name" value="AAA"/>
    <property type="match status" value="1"/>
</dbReference>